<dbReference type="SUPFAM" id="SSF55194">
    <property type="entry name" value="Ribosome recycling factor, RRF"/>
    <property type="match status" value="1"/>
</dbReference>
<dbReference type="AlphaFoldDB" id="A0AAJ1TIQ7"/>
<proteinExistence type="predicted"/>
<evidence type="ECO:0000313" key="1">
    <source>
        <dbReference type="EMBL" id="MDQ0416734.1"/>
    </source>
</evidence>
<protein>
    <submittedName>
        <fullName evidence="1">Ribosome recycling factor</fullName>
    </submittedName>
</protein>
<evidence type="ECO:0000313" key="2">
    <source>
        <dbReference type="Proteomes" id="UP001238450"/>
    </source>
</evidence>
<keyword evidence="2" id="KW-1185">Reference proteome</keyword>
<name>A0AAJ1TIQ7_9BACL</name>
<sequence>MEGDFRPDATYNFGNTTINVFAPKITEEERQKRLEEIKQLIMKLRISNEVLQEECLYQGKNSSQKCGQACC</sequence>
<reference evidence="1 2" key="1">
    <citation type="submission" date="2023-07" db="EMBL/GenBank/DDBJ databases">
        <title>Genomic Encyclopedia of Type Strains, Phase IV (KMG-IV): sequencing the most valuable type-strain genomes for metagenomic binning, comparative biology and taxonomic classification.</title>
        <authorList>
            <person name="Goeker M."/>
        </authorList>
    </citation>
    <scope>NUCLEOTIDE SEQUENCE [LARGE SCALE GENOMIC DNA]</scope>
    <source>
        <strain evidence="1 2">DSM 46876</strain>
    </source>
</reference>
<dbReference type="EMBL" id="JAUSUV010000003">
    <property type="protein sequence ID" value="MDQ0416734.1"/>
    <property type="molecule type" value="Genomic_DNA"/>
</dbReference>
<gene>
    <name evidence="1" type="ORF">J2Z48_000901</name>
</gene>
<dbReference type="RefSeq" id="WP_307251355.1">
    <property type="nucleotide sequence ID" value="NZ_JAUSUV010000003.1"/>
</dbReference>
<dbReference type="Proteomes" id="UP001238450">
    <property type="component" value="Unassembled WGS sequence"/>
</dbReference>
<organism evidence="1 2">
    <name type="scientific">Croceifilum oryzae</name>
    <dbReference type="NCBI Taxonomy" id="1553429"/>
    <lineage>
        <taxon>Bacteria</taxon>
        <taxon>Bacillati</taxon>
        <taxon>Bacillota</taxon>
        <taxon>Bacilli</taxon>
        <taxon>Bacillales</taxon>
        <taxon>Thermoactinomycetaceae</taxon>
        <taxon>Croceifilum</taxon>
    </lineage>
</organism>
<dbReference type="InterPro" id="IPR036191">
    <property type="entry name" value="RRF_sf"/>
</dbReference>
<comment type="caution">
    <text evidence="1">The sequence shown here is derived from an EMBL/GenBank/DDBJ whole genome shotgun (WGS) entry which is preliminary data.</text>
</comment>
<accession>A0AAJ1TIQ7</accession>